<dbReference type="SUPFAM" id="SSF103473">
    <property type="entry name" value="MFS general substrate transporter"/>
    <property type="match status" value="1"/>
</dbReference>
<evidence type="ECO:0000256" key="6">
    <source>
        <dbReference type="ARBA" id="ARBA00023136"/>
    </source>
</evidence>
<feature type="transmembrane region" description="Helical" evidence="8">
    <location>
        <begin position="382"/>
        <end position="403"/>
    </location>
</feature>
<dbReference type="PANTHER" id="PTHR23501:SF12">
    <property type="entry name" value="MAJOR FACILITATOR SUPERFAMILY (MFS) PROFILE DOMAIN-CONTAINING PROTEIN-RELATED"/>
    <property type="match status" value="1"/>
</dbReference>
<keyword evidence="5 8" id="KW-1133">Transmembrane helix</keyword>
<evidence type="ECO:0000256" key="7">
    <source>
        <dbReference type="SAM" id="MobiDB-lite"/>
    </source>
</evidence>
<evidence type="ECO:0000256" key="4">
    <source>
        <dbReference type="ARBA" id="ARBA00022692"/>
    </source>
</evidence>
<feature type="compositionally biased region" description="Pro residues" evidence="7">
    <location>
        <begin position="1"/>
        <end position="19"/>
    </location>
</feature>
<dbReference type="Gene3D" id="1.20.1250.20">
    <property type="entry name" value="MFS general substrate transporter like domains"/>
    <property type="match status" value="1"/>
</dbReference>
<dbReference type="OrthoDB" id="10021397at2759"/>
<proteinExistence type="inferred from homology"/>
<sequence length="577" mass="61371">MSMSSPPPSSAEAKPPPPETTNTGTTEPHNSSSRDAEQHAEKPASPSHTDDDDNDNDNDNHGNGAQPETRKVTGVRWAVVMVSLLSSTFLYALDNTVMANVRPSIVETFDRIDFLPWLSISYPLGEVGANPIWGKLNKLFNNKILYFLALLVFEVGSAVIGSAQSAEVVVVGRALAGFGGSGIYVGTINIVSAITTPVERAHYLNLVGVAWCLGTILGPIIGGAFADSPATWRWAFYINIVIAAVAAPACALLIPPVLPPDSSSTIAHRLRRIDYLGATLFLGGVVSTISILGLGGALYAWDDPRMIALYVVTVVIWAAFSLQQYFSFLTVDRIFPVQFVGNLEMVVLFVWTSIAISSLVVTVYSLPLFYQFIYAQSSLKSGAYTIPYVAAIIVSIGTSGPVFAKFPYYMAWFAGASVFMLVGNGLLSSLDYTTPFGTIAGWTIISGLGVGPVVQLGYTVAQVRVAPSSVMEVSQFLSCAQMAGLALSLGIATSVFLNRATDDIAAILPDLPRSEIMAAIDSANTALFDGLGDEAATRIRNAIARTVGQVFYLNVAGAAAGLLLALTMRREKLNLTS</sequence>
<accession>A0A1W2TKB3</accession>
<dbReference type="PANTHER" id="PTHR23501">
    <property type="entry name" value="MAJOR FACILITATOR SUPERFAMILY"/>
    <property type="match status" value="1"/>
</dbReference>
<dbReference type="EMBL" id="DF977478">
    <property type="protein sequence ID" value="GAP88686.2"/>
    <property type="molecule type" value="Genomic_DNA"/>
</dbReference>
<feature type="transmembrane region" description="Helical" evidence="8">
    <location>
        <begin position="307"/>
        <end position="326"/>
    </location>
</feature>
<keyword evidence="6 8" id="KW-0472">Membrane</keyword>
<feature type="transmembrane region" description="Helical" evidence="8">
    <location>
        <begin position="550"/>
        <end position="568"/>
    </location>
</feature>
<dbReference type="InterPro" id="IPR011701">
    <property type="entry name" value="MFS"/>
</dbReference>
<dbReference type="PROSITE" id="PS50850">
    <property type="entry name" value="MFS"/>
    <property type="match status" value="1"/>
</dbReference>
<feature type="transmembrane region" description="Helical" evidence="8">
    <location>
        <begin position="409"/>
        <end position="427"/>
    </location>
</feature>
<feature type="region of interest" description="Disordered" evidence="7">
    <location>
        <begin position="1"/>
        <end position="70"/>
    </location>
</feature>
<feature type="transmembrane region" description="Helical" evidence="8">
    <location>
        <begin position="275"/>
        <end position="300"/>
    </location>
</feature>
<dbReference type="AlphaFoldDB" id="A0A1W2TKB3"/>
<keyword evidence="11" id="KW-1185">Reference proteome</keyword>
<feature type="transmembrane region" description="Helical" evidence="8">
    <location>
        <begin position="346"/>
        <end position="370"/>
    </location>
</feature>
<protein>
    <submittedName>
        <fullName evidence="10">Putative efflux pump antibiotic resistance</fullName>
    </submittedName>
</protein>
<dbReference type="InterPro" id="IPR020846">
    <property type="entry name" value="MFS_dom"/>
</dbReference>
<feature type="transmembrane region" description="Helical" evidence="8">
    <location>
        <begin position="234"/>
        <end position="255"/>
    </location>
</feature>
<dbReference type="Proteomes" id="UP000054516">
    <property type="component" value="Unassembled WGS sequence"/>
</dbReference>
<organism evidence="10">
    <name type="scientific">Rosellinia necatrix</name>
    <name type="common">White root-rot fungus</name>
    <dbReference type="NCBI Taxonomy" id="77044"/>
    <lineage>
        <taxon>Eukaryota</taxon>
        <taxon>Fungi</taxon>
        <taxon>Dikarya</taxon>
        <taxon>Ascomycota</taxon>
        <taxon>Pezizomycotina</taxon>
        <taxon>Sordariomycetes</taxon>
        <taxon>Xylariomycetidae</taxon>
        <taxon>Xylariales</taxon>
        <taxon>Xylariaceae</taxon>
        <taxon>Rosellinia</taxon>
    </lineage>
</organism>
<comment type="similarity">
    <text evidence="2">Belongs to the major facilitator superfamily. TCR/Tet family.</text>
</comment>
<name>A0A1W2TKB3_ROSNE</name>
<evidence type="ECO:0000256" key="1">
    <source>
        <dbReference type="ARBA" id="ARBA00004141"/>
    </source>
</evidence>
<dbReference type="InterPro" id="IPR036259">
    <property type="entry name" value="MFS_trans_sf"/>
</dbReference>
<dbReference type="GO" id="GO:0022857">
    <property type="term" value="F:transmembrane transporter activity"/>
    <property type="evidence" value="ECO:0007669"/>
    <property type="project" value="InterPro"/>
</dbReference>
<feature type="transmembrane region" description="Helical" evidence="8">
    <location>
        <begin position="201"/>
        <end position="222"/>
    </location>
</feature>
<evidence type="ECO:0000256" key="8">
    <source>
        <dbReference type="SAM" id="Phobius"/>
    </source>
</evidence>
<dbReference type="GO" id="GO:0005886">
    <property type="term" value="C:plasma membrane"/>
    <property type="evidence" value="ECO:0007669"/>
    <property type="project" value="TreeGrafter"/>
</dbReference>
<keyword evidence="3" id="KW-0813">Transport</keyword>
<reference evidence="10" key="1">
    <citation type="submission" date="2016-03" db="EMBL/GenBank/DDBJ databases">
        <title>Draft genome sequence of Rosellinia necatrix.</title>
        <authorList>
            <person name="Kanematsu S."/>
        </authorList>
    </citation>
    <scope>NUCLEOTIDE SEQUENCE [LARGE SCALE GENOMIC DNA]</scope>
    <source>
        <strain evidence="10">W97</strain>
    </source>
</reference>
<feature type="transmembrane region" description="Helical" evidence="8">
    <location>
        <begin position="144"/>
        <end position="163"/>
    </location>
</feature>
<evidence type="ECO:0000256" key="2">
    <source>
        <dbReference type="ARBA" id="ARBA00007520"/>
    </source>
</evidence>
<evidence type="ECO:0000256" key="3">
    <source>
        <dbReference type="ARBA" id="ARBA00022448"/>
    </source>
</evidence>
<keyword evidence="4 8" id="KW-0812">Transmembrane</keyword>
<dbReference type="OMA" id="PACIWIM"/>
<dbReference type="Pfam" id="PF07690">
    <property type="entry name" value="MFS_1"/>
    <property type="match status" value="1"/>
</dbReference>
<evidence type="ECO:0000313" key="10">
    <source>
        <dbReference type="EMBL" id="GAP88686.2"/>
    </source>
</evidence>
<evidence type="ECO:0000313" key="11">
    <source>
        <dbReference type="Proteomes" id="UP000054516"/>
    </source>
</evidence>
<comment type="subcellular location">
    <subcellularLocation>
        <location evidence="1">Membrane</location>
        <topology evidence="1">Multi-pass membrane protein</topology>
    </subcellularLocation>
</comment>
<feature type="domain" description="Major facilitator superfamily (MFS) profile" evidence="9">
    <location>
        <begin position="80"/>
        <end position="573"/>
    </location>
</feature>
<feature type="transmembrane region" description="Helical" evidence="8">
    <location>
        <begin position="473"/>
        <end position="497"/>
    </location>
</feature>
<gene>
    <name evidence="10" type="ORF">SAMD00023353_3300140</name>
</gene>
<feature type="transmembrane region" description="Helical" evidence="8">
    <location>
        <begin position="175"/>
        <end position="195"/>
    </location>
</feature>
<feature type="compositionally biased region" description="Basic and acidic residues" evidence="7">
    <location>
        <begin position="32"/>
        <end position="42"/>
    </location>
</feature>
<evidence type="ECO:0000259" key="9">
    <source>
        <dbReference type="PROSITE" id="PS50850"/>
    </source>
</evidence>
<feature type="transmembrane region" description="Helical" evidence="8">
    <location>
        <begin position="439"/>
        <end position="461"/>
    </location>
</feature>
<evidence type="ECO:0000256" key="5">
    <source>
        <dbReference type="ARBA" id="ARBA00022989"/>
    </source>
</evidence>